<evidence type="ECO:0000313" key="3">
    <source>
        <dbReference type="EMBL" id="SFB80098.1"/>
    </source>
</evidence>
<keyword evidence="4" id="KW-1185">Reference proteome</keyword>
<dbReference type="Proteomes" id="UP000199161">
    <property type="component" value="Unassembled WGS sequence"/>
</dbReference>
<reference evidence="4" key="1">
    <citation type="submission" date="2016-10" db="EMBL/GenBank/DDBJ databases">
        <authorList>
            <person name="Varghese N."/>
            <person name="Submissions S."/>
        </authorList>
    </citation>
    <scope>NUCLEOTIDE SEQUENCE [LARGE SCALE GENOMIC DNA]</scope>
    <source>
        <strain evidence="4">DSM 13078</strain>
    </source>
</reference>
<organism evidence="3 4">
    <name type="scientific">Natronobacterium haloterrestre</name>
    <name type="common">Halobiforma haloterrestris</name>
    <dbReference type="NCBI Taxonomy" id="148448"/>
    <lineage>
        <taxon>Archaea</taxon>
        <taxon>Methanobacteriati</taxon>
        <taxon>Methanobacteriota</taxon>
        <taxon>Stenosarchaea group</taxon>
        <taxon>Halobacteria</taxon>
        <taxon>Halobacteriales</taxon>
        <taxon>Natrialbaceae</taxon>
        <taxon>Natronobacterium</taxon>
    </lineage>
</organism>
<dbReference type="PROSITE" id="PS51257">
    <property type="entry name" value="PROKAR_LIPOPROTEIN"/>
    <property type="match status" value="1"/>
</dbReference>
<evidence type="ECO:0000259" key="2">
    <source>
        <dbReference type="Pfam" id="PF26490"/>
    </source>
</evidence>
<feature type="region of interest" description="Disordered" evidence="1">
    <location>
        <begin position="20"/>
        <end position="83"/>
    </location>
</feature>
<accession>A0A1I1E4G3</accession>
<name>A0A1I1E4G3_NATHA</name>
<evidence type="ECO:0000256" key="1">
    <source>
        <dbReference type="SAM" id="MobiDB-lite"/>
    </source>
</evidence>
<evidence type="ECO:0000313" key="4">
    <source>
        <dbReference type="Proteomes" id="UP000199161"/>
    </source>
</evidence>
<gene>
    <name evidence="3" type="ORF">SAMN05444422_10283</name>
</gene>
<sequence length="182" mass="19857">MERRKILLGSGAALATVLAGCSSTETGDENPDDGDDGMDDDNGDDGYDDNGDDGNDGNDGDDGDDGDDDVPGFDDDMDSESDVMTVMEVDREDDRLYVVTQTETTDPEVLSQELETVAHDIADAVTDPDSFKAEISTVEWVLEYEGSHVLAVLVDVEWVVDYIKNELSEDEYIQKVLDAKEE</sequence>
<dbReference type="EMBL" id="FOKW01000002">
    <property type="protein sequence ID" value="SFB80098.1"/>
    <property type="molecule type" value="Genomic_DNA"/>
</dbReference>
<dbReference type="AlphaFoldDB" id="A0A1I1E4G3"/>
<feature type="domain" description="DUF8159" evidence="2">
    <location>
        <begin position="84"/>
        <end position="181"/>
    </location>
</feature>
<protein>
    <recommendedName>
        <fullName evidence="2">DUF8159 domain-containing protein</fullName>
    </recommendedName>
</protein>
<dbReference type="OrthoDB" id="170203at2157"/>
<dbReference type="InterPro" id="IPR058473">
    <property type="entry name" value="DUF8159"/>
</dbReference>
<proteinExistence type="predicted"/>
<dbReference type="Pfam" id="PF26490">
    <property type="entry name" value="DUF8159"/>
    <property type="match status" value="1"/>
</dbReference>
<dbReference type="RefSeq" id="WP_089785718.1">
    <property type="nucleotide sequence ID" value="NZ_FOKW01000002.1"/>
</dbReference>
<feature type="compositionally biased region" description="Acidic residues" evidence="1">
    <location>
        <begin position="26"/>
        <end position="81"/>
    </location>
</feature>